<dbReference type="Gene3D" id="2.60.120.650">
    <property type="entry name" value="Cupin"/>
    <property type="match status" value="1"/>
</dbReference>
<dbReference type="InterPro" id="IPR003347">
    <property type="entry name" value="JmjC_dom"/>
</dbReference>
<dbReference type="Proteomes" id="UP000682892">
    <property type="component" value="Unassembled WGS sequence"/>
</dbReference>
<evidence type="ECO:0000256" key="3">
    <source>
        <dbReference type="ARBA" id="ARBA00082904"/>
    </source>
</evidence>
<dbReference type="InterPro" id="IPR050910">
    <property type="entry name" value="JMJD6_ArgDemeth/LysHydrox"/>
</dbReference>
<organism evidence="5 6">
    <name type="scientific">Aedes aegypti</name>
    <name type="common">Yellowfever mosquito</name>
    <name type="synonym">Culex aegypti</name>
    <dbReference type="NCBI Taxonomy" id="7159"/>
    <lineage>
        <taxon>Eukaryota</taxon>
        <taxon>Metazoa</taxon>
        <taxon>Ecdysozoa</taxon>
        <taxon>Arthropoda</taxon>
        <taxon>Hexapoda</taxon>
        <taxon>Insecta</taxon>
        <taxon>Pterygota</taxon>
        <taxon>Neoptera</taxon>
        <taxon>Endopterygota</taxon>
        <taxon>Diptera</taxon>
        <taxon>Nematocera</taxon>
        <taxon>Culicoidea</taxon>
        <taxon>Culicidae</taxon>
        <taxon>Culicinae</taxon>
        <taxon>Aedini</taxon>
        <taxon>Aedes</taxon>
        <taxon>Stegomyia</taxon>
    </lineage>
</organism>
<dbReference type="GeneID" id="5577546"/>
<reference evidence="5" key="1">
    <citation type="submission" date="2005-10" db="EMBL/GenBank/DDBJ databases">
        <authorList>
            <person name="Loftus B.J."/>
            <person name="Nene V.M."/>
            <person name="Hannick L.I."/>
            <person name="Bidwell S."/>
            <person name="Haas B."/>
            <person name="Amedeo P."/>
            <person name="Orvis J."/>
            <person name="Wortman J.R."/>
            <person name="White O.R."/>
            <person name="Salzberg S."/>
            <person name="Shumway M."/>
            <person name="Koo H."/>
            <person name="Zhao Y."/>
            <person name="Holmes M."/>
            <person name="Miller J."/>
            <person name="Schatz M."/>
            <person name="Pop M."/>
            <person name="Pai G."/>
            <person name="Utterback T."/>
            <person name="Rogers Y.-H."/>
            <person name="Kravitz S."/>
            <person name="Fraser C.M."/>
        </authorList>
    </citation>
    <scope>NUCLEOTIDE SEQUENCE</scope>
    <source>
        <strain evidence="5">Liverpool</strain>
    </source>
</reference>
<evidence type="ECO:0000313" key="6">
    <source>
        <dbReference type="Proteomes" id="UP000682892"/>
    </source>
</evidence>
<reference evidence="5" key="3">
    <citation type="submission" date="2012-09" db="EMBL/GenBank/DDBJ databases">
        <authorList>
            <consortium name="VectorBase"/>
        </authorList>
    </citation>
    <scope>NUCLEOTIDE SEQUENCE</scope>
    <source>
        <strain evidence="5">Liverpool</strain>
    </source>
</reference>
<accession>A0A1S4FYM3</accession>
<dbReference type="GO" id="GO:0043565">
    <property type="term" value="F:sequence-specific DNA binding"/>
    <property type="evidence" value="ECO:0007669"/>
    <property type="project" value="TreeGrafter"/>
</dbReference>
<dbReference type="GO" id="GO:0005634">
    <property type="term" value="C:nucleus"/>
    <property type="evidence" value="ECO:0007669"/>
    <property type="project" value="TreeGrafter"/>
</dbReference>
<dbReference type="OMA" id="TNIVGHK"/>
<reference evidence="5" key="2">
    <citation type="journal article" date="2007" name="Science">
        <title>Genome sequence of Aedes aegypti, a major arbovirus vector.</title>
        <authorList>
            <person name="Nene V."/>
            <person name="Wortman J.R."/>
            <person name="Lawson D."/>
            <person name="Haas B."/>
            <person name="Kodira C."/>
            <person name="Tu Z.J."/>
            <person name="Loftus B."/>
            <person name="Xi Z."/>
            <person name="Megy K."/>
            <person name="Grabherr M."/>
            <person name="Ren Q."/>
            <person name="Zdobnov E.M."/>
            <person name="Lobo N.F."/>
            <person name="Campbell K.S."/>
            <person name="Brown S.E."/>
            <person name="Bonaldo M.F."/>
            <person name="Zhu J."/>
            <person name="Sinkins S.P."/>
            <person name="Hogenkamp D.G."/>
            <person name="Amedeo P."/>
            <person name="Arensburger P."/>
            <person name="Atkinson P.W."/>
            <person name="Bidwell S."/>
            <person name="Biedler J."/>
            <person name="Birney E."/>
            <person name="Bruggner R.V."/>
            <person name="Costas J."/>
            <person name="Coy M.R."/>
            <person name="Crabtree J."/>
            <person name="Crawford M."/>
            <person name="Debruyn B."/>
            <person name="Decaprio D."/>
            <person name="Eiglmeier K."/>
            <person name="Eisenstadt E."/>
            <person name="El-Dorry H."/>
            <person name="Gelbart W.M."/>
            <person name="Gomes S.L."/>
            <person name="Hammond M."/>
            <person name="Hannick L.I."/>
            <person name="Hogan J.R."/>
            <person name="Holmes M.H."/>
            <person name="Jaffe D."/>
            <person name="Johnston J.S."/>
            <person name="Kennedy R.C."/>
            <person name="Koo H."/>
            <person name="Kravitz S."/>
            <person name="Kriventseva E.V."/>
            <person name="Kulp D."/>
            <person name="Labutti K."/>
            <person name="Lee E."/>
            <person name="Li S."/>
            <person name="Lovin D.D."/>
            <person name="Mao C."/>
            <person name="Mauceli E."/>
            <person name="Menck C.F."/>
            <person name="Miller J.R."/>
            <person name="Montgomery P."/>
            <person name="Mori A."/>
            <person name="Nascimento A.L."/>
            <person name="Naveira H.F."/>
            <person name="Nusbaum C."/>
            <person name="O'leary S."/>
            <person name="Orvis J."/>
            <person name="Pertea M."/>
            <person name="Quesneville H."/>
            <person name="Reidenbach K.R."/>
            <person name="Rogers Y.H."/>
            <person name="Roth C.W."/>
            <person name="Schneider J.R."/>
            <person name="Schatz M."/>
            <person name="Shumway M."/>
            <person name="Stanke M."/>
            <person name="Stinson E.O."/>
            <person name="Tubio J.M."/>
            <person name="Vanzee J.P."/>
            <person name="Verjovski-Almeida S."/>
            <person name="Werner D."/>
            <person name="White O."/>
            <person name="Wyder S."/>
            <person name="Zeng Q."/>
            <person name="Zhao Q."/>
            <person name="Zhao Y."/>
            <person name="Hill C.A."/>
            <person name="Raikhel A.S."/>
            <person name="Soares M.B."/>
            <person name="Knudson D.L."/>
            <person name="Lee N.H."/>
            <person name="Galagan J."/>
            <person name="Salzberg S.L."/>
            <person name="Paulsen I.T."/>
            <person name="Dimopoulos G."/>
            <person name="Collins F.H."/>
            <person name="Birren B."/>
            <person name="Fraser-Liggett C.M."/>
            <person name="Severson D.W."/>
        </authorList>
    </citation>
    <scope>NUCLEOTIDE SEQUENCE [LARGE SCALE GENOMIC DNA]</scope>
    <source>
        <strain evidence="5">Liverpool</strain>
    </source>
</reference>
<name>A0A1S4FYM3_AEDAE</name>
<evidence type="ECO:0000259" key="4">
    <source>
        <dbReference type="PROSITE" id="PS51184"/>
    </source>
</evidence>
<dbReference type="HOGENOM" id="CLU_016785_2_2_1"/>
<feature type="domain" description="JmjC" evidence="4">
    <location>
        <begin position="137"/>
        <end position="288"/>
    </location>
</feature>
<gene>
    <name evidence="5" type="ORF">AAEL801175</name>
    <name evidence="5" type="ORF">AaeL_AAEL013254</name>
</gene>
<dbReference type="GO" id="GO:0005737">
    <property type="term" value="C:cytoplasm"/>
    <property type="evidence" value="ECO:0007669"/>
    <property type="project" value="TreeGrafter"/>
</dbReference>
<dbReference type="GO" id="GO:0045905">
    <property type="term" value="P:positive regulation of translational termination"/>
    <property type="evidence" value="ECO:0007669"/>
    <property type="project" value="TreeGrafter"/>
</dbReference>
<dbReference type="AlphaFoldDB" id="A0A1S4FYM3"/>
<dbReference type="CTD" id="65094"/>
<dbReference type="OrthoDB" id="203487at2759"/>
<evidence type="ECO:0000256" key="2">
    <source>
        <dbReference type="ARBA" id="ARBA00047762"/>
    </source>
</evidence>
<evidence type="ECO:0000256" key="1">
    <source>
        <dbReference type="ARBA" id="ARBA00038068"/>
    </source>
</evidence>
<proteinExistence type="inferred from homology"/>
<dbReference type="Pfam" id="PF02373">
    <property type="entry name" value="JmjC"/>
    <property type="match status" value="1"/>
</dbReference>
<dbReference type="SMART" id="SM00558">
    <property type="entry name" value="JmjC"/>
    <property type="match status" value="1"/>
</dbReference>
<comment type="similarity">
    <text evidence="1">Belongs to the JMJD6 family.</text>
</comment>
<sequence>MASLTELEVDPAQEISPALPFPPEIQRIPAAELTYGEFFRRFMSTNTAVIISSVSDRWECFRRWVHRTGEVDKVDVNYLKAQIGNVTVPVANCGKQYYNAHEKLDMRFHEFLDNWAEEGGDRKEERSKMYLKDWHLREVMPEYRFYETPLFFGSDWLNEYLVDRKLDDYMFVYIGPEGTWTSFHADVFASYSWSTNIYGMKKWLLLPPGEEVKLKDNLGNFPFDISEQLLKEKDVRYYDIRQTAGEAIFVPSGWYHQVQNLEDAISVNHNWFNGCNIGKIWDSLWAAYEQVVREIDDCRDMENFDEHCQLMLKASYGMDLEAFLDILEHVAKKRIAALVEGVDVIHFDLYKLGKWHIRFDLKKIQEVLSRMHEQRDLLDILRLLARVEEIIDNIQVTLK</sequence>
<dbReference type="KEGG" id="aag:5577546"/>
<dbReference type="PROSITE" id="PS51184">
    <property type="entry name" value="JMJC"/>
    <property type="match status" value="1"/>
</dbReference>
<protein>
    <recommendedName>
        <fullName evidence="3">Jumonji domain-containing protein 4</fullName>
    </recommendedName>
</protein>
<dbReference type="SUPFAM" id="SSF51197">
    <property type="entry name" value="Clavaminate synthase-like"/>
    <property type="match status" value="1"/>
</dbReference>
<evidence type="ECO:0000313" key="5">
    <source>
        <dbReference type="EMBL" id="EAT34517.1"/>
    </source>
</evidence>
<dbReference type="EMBL" id="CH477997">
    <property type="protein sequence ID" value="EAT34517.1"/>
    <property type="molecule type" value="Genomic_DNA"/>
</dbReference>
<dbReference type="PANTHER" id="PTHR12480:SF6">
    <property type="entry name" value="2-OXOGLUTARATE AND IRON-DEPENDENT OXYGENASE JMJD4"/>
    <property type="match status" value="1"/>
</dbReference>
<dbReference type="PANTHER" id="PTHR12480">
    <property type="entry name" value="ARGININE DEMETHYLASE AND LYSYL-HYDROXYLASE JMJD"/>
    <property type="match status" value="1"/>
</dbReference>
<comment type="catalytic activity">
    <reaction evidence="2">
        <text>L-lysyl-[protein] + 2-oxoglutarate + O2 = 4-hydroxy-L-lysyl-[protein] + succinate + CO2</text>
        <dbReference type="Rhea" id="RHEA:57156"/>
        <dbReference type="Rhea" id="RHEA-COMP:9752"/>
        <dbReference type="Rhea" id="RHEA-COMP:15084"/>
        <dbReference type="ChEBI" id="CHEBI:15379"/>
        <dbReference type="ChEBI" id="CHEBI:16526"/>
        <dbReference type="ChEBI" id="CHEBI:16810"/>
        <dbReference type="ChEBI" id="CHEBI:29969"/>
        <dbReference type="ChEBI" id="CHEBI:30031"/>
        <dbReference type="ChEBI" id="CHEBI:141495"/>
    </reaction>
</comment>
<dbReference type="GO" id="GO:0016706">
    <property type="term" value="F:2-oxoglutarate-dependent dioxygenase activity"/>
    <property type="evidence" value="ECO:0007669"/>
    <property type="project" value="TreeGrafter"/>
</dbReference>